<accession>A0A1I4Y1Z5</accession>
<evidence type="ECO:0000313" key="1">
    <source>
        <dbReference type="EMBL" id="SFN32035.1"/>
    </source>
</evidence>
<reference evidence="2" key="1">
    <citation type="submission" date="2016-10" db="EMBL/GenBank/DDBJ databases">
        <authorList>
            <person name="Varghese N."/>
            <person name="Submissions S."/>
        </authorList>
    </citation>
    <scope>NUCLEOTIDE SEQUENCE [LARGE SCALE GENOMIC DNA]</scope>
    <source>
        <strain evidence="2">XJ109</strain>
    </source>
</reference>
<proteinExistence type="predicted"/>
<evidence type="ECO:0000313" key="2">
    <source>
        <dbReference type="Proteomes" id="UP000199149"/>
    </source>
</evidence>
<dbReference type="Proteomes" id="UP000199149">
    <property type="component" value="Unassembled WGS sequence"/>
</dbReference>
<dbReference type="EMBL" id="FOUZ01000010">
    <property type="protein sequence ID" value="SFN32035.1"/>
    <property type="molecule type" value="Genomic_DNA"/>
</dbReference>
<protein>
    <submittedName>
        <fullName evidence="1">Uncharacterized protein</fullName>
    </submittedName>
</protein>
<dbReference type="STRING" id="684065.SAMN05421738_11075"/>
<sequence>MKRLIFFIYLFFYFTQSLVAQTQLEKGDIVVLGINYNSQANNGDPEKSTACSINSISNFISDLIYLVPLKDISSGMSFIITDNGFEREYSNYWGTTEGVIKFELKNGYSFNKGEVIELKIPGNSNSLSFLSDANPKWNTTILQGGAPLNLTKQDQLIIFSGNTTWSAVSTPLHKGTLTGNYLYAFNTVHNWVKLPAPNNTETQNSVLPGYNNTSIDINNIAQNDLRRHHFTPNEVTNPKEFSFSYYNGIRTATSKNQWLIRLMNPNNWKRVNNCLEFQGGMDKNKIDIIEQLEKESCVGIPFSLEIELDNLVPGQSIQTKYKWFRTTSLTNTGVNIGNMRNLPNYTENSVGTYYYYCEITYQLKWNNCETNQSNCTSATSTNVVKSGYIKAIIKPLPKISPIEMN</sequence>
<dbReference type="AlphaFoldDB" id="A0A1I4Y1Z5"/>
<gene>
    <name evidence="1" type="ORF">SAMN05421738_11075</name>
</gene>
<keyword evidence="2" id="KW-1185">Reference proteome</keyword>
<name>A0A1I4Y1Z5_9FLAO</name>
<organism evidence="1 2">
    <name type="scientific">Algoriella xinjiangensis</name>
    <dbReference type="NCBI Taxonomy" id="684065"/>
    <lineage>
        <taxon>Bacteria</taxon>
        <taxon>Pseudomonadati</taxon>
        <taxon>Bacteroidota</taxon>
        <taxon>Flavobacteriia</taxon>
        <taxon>Flavobacteriales</taxon>
        <taxon>Weeksellaceae</taxon>
        <taxon>Algoriella</taxon>
    </lineage>
</organism>